<keyword evidence="4" id="KW-1185">Reference proteome</keyword>
<name>J3PGP0_GAET3</name>
<protein>
    <submittedName>
        <fullName evidence="2 3">Uncharacterized protein</fullName>
    </submittedName>
</protein>
<feature type="region of interest" description="Disordered" evidence="1">
    <location>
        <begin position="27"/>
        <end position="52"/>
    </location>
</feature>
<reference evidence="4" key="1">
    <citation type="submission" date="2010-07" db="EMBL/GenBank/DDBJ databases">
        <title>The genome sequence of Gaeumannomyces graminis var. tritici strain R3-111a-1.</title>
        <authorList>
            <consortium name="The Broad Institute Genome Sequencing Platform"/>
            <person name="Ma L.-J."/>
            <person name="Dead R."/>
            <person name="Young S."/>
            <person name="Zeng Q."/>
            <person name="Koehrsen M."/>
            <person name="Alvarado L."/>
            <person name="Berlin A."/>
            <person name="Chapman S.B."/>
            <person name="Chen Z."/>
            <person name="Freedman E."/>
            <person name="Gellesch M."/>
            <person name="Goldberg J."/>
            <person name="Griggs A."/>
            <person name="Gujja S."/>
            <person name="Heilman E.R."/>
            <person name="Heiman D."/>
            <person name="Hepburn T."/>
            <person name="Howarth C."/>
            <person name="Jen D."/>
            <person name="Larson L."/>
            <person name="Mehta T."/>
            <person name="Neiman D."/>
            <person name="Pearson M."/>
            <person name="Roberts A."/>
            <person name="Saif S."/>
            <person name="Shea T."/>
            <person name="Shenoy N."/>
            <person name="Sisk P."/>
            <person name="Stolte C."/>
            <person name="Sykes S."/>
            <person name="Walk T."/>
            <person name="White J."/>
            <person name="Yandava C."/>
            <person name="Haas B."/>
            <person name="Nusbaum C."/>
            <person name="Birren B."/>
        </authorList>
    </citation>
    <scope>NUCLEOTIDE SEQUENCE [LARGE SCALE GENOMIC DNA]</scope>
    <source>
        <strain evidence="4">R3-111a-1</strain>
    </source>
</reference>
<evidence type="ECO:0000313" key="4">
    <source>
        <dbReference type="Proteomes" id="UP000006039"/>
    </source>
</evidence>
<accession>J3PGP0</accession>
<organism evidence="2">
    <name type="scientific">Gaeumannomyces tritici (strain R3-111a-1)</name>
    <name type="common">Wheat and barley take-all root rot fungus</name>
    <name type="synonym">Gaeumannomyces graminis var. tritici</name>
    <dbReference type="NCBI Taxonomy" id="644352"/>
    <lineage>
        <taxon>Eukaryota</taxon>
        <taxon>Fungi</taxon>
        <taxon>Dikarya</taxon>
        <taxon>Ascomycota</taxon>
        <taxon>Pezizomycotina</taxon>
        <taxon>Sordariomycetes</taxon>
        <taxon>Sordariomycetidae</taxon>
        <taxon>Magnaporthales</taxon>
        <taxon>Magnaporthaceae</taxon>
        <taxon>Gaeumannomyces</taxon>
    </lineage>
</organism>
<feature type="region of interest" description="Disordered" evidence="1">
    <location>
        <begin position="64"/>
        <end position="86"/>
    </location>
</feature>
<reference evidence="3" key="5">
    <citation type="submission" date="2018-04" db="UniProtKB">
        <authorList>
            <consortium name="EnsemblFungi"/>
        </authorList>
    </citation>
    <scope>IDENTIFICATION</scope>
    <source>
        <strain evidence="3">R3-111a-1</strain>
    </source>
</reference>
<dbReference type="GeneID" id="20353127"/>
<reference evidence="2" key="2">
    <citation type="submission" date="2010-07" db="EMBL/GenBank/DDBJ databases">
        <authorList>
            <consortium name="The Broad Institute Genome Sequencing Platform"/>
            <consortium name="Broad Institute Genome Sequencing Center for Infectious Disease"/>
            <person name="Ma L.-J."/>
            <person name="Dead R."/>
            <person name="Young S."/>
            <person name="Zeng Q."/>
            <person name="Koehrsen M."/>
            <person name="Alvarado L."/>
            <person name="Berlin A."/>
            <person name="Chapman S.B."/>
            <person name="Chen Z."/>
            <person name="Freedman E."/>
            <person name="Gellesch M."/>
            <person name="Goldberg J."/>
            <person name="Griggs A."/>
            <person name="Gujja S."/>
            <person name="Heilman E.R."/>
            <person name="Heiman D."/>
            <person name="Hepburn T."/>
            <person name="Howarth C."/>
            <person name="Jen D."/>
            <person name="Larson L."/>
            <person name="Mehta T."/>
            <person name="Neiman D."/>
            <person name="Pearson M."/>
            <person name="Roberts A."/>
            <person name="Saif S."/>
            <person name="Shea T."/>
            <person name="Shenoy N."/>
            <person name="Sisk P."/>
            <person name="Stolte C."/>
            <person name="Sykes S."/>
            <person name="Walk T."/>
            <person name="White J."/>
            <person name="Yandava C."/>
            <person name="Haas B."/>
            <person name="Nusbaum C."/>
            <person name="Birren B."/>
        </authorList>
    </citation>
    <scope>NUCLEOTIDE SEQUENCE</scope>
    <source>
        <strain evidence="2">R3-111a-1</strain>
    </source>
</reference>
<dbReference type="VEuPathDB" id="FungiDB:GGTG_12669"/>
<dbReference type="EMBL" id="GL385403">
    <property type="protein sequence ID" value="EJT69786.1"/>
    <property type="molecule type" value="Genomic_DNA"/>
</dbReference>
<evidence type="ECO:0000256" key="1">
    <source>
        <dbReference type="SAM" id="MobiDB-lite"/>
    </source>
</evidence>
<dbReference type="HOGENOM" id="CLU_1256093_0_0_1"/>
<reference evidence="3" key="4">
    <citation type="journal article" date="2015" name="G3 (Bethesda)">
        <title>Genome sequences of three phytopathogenic species of the Magnaporthaceae family of fungi.</title>
        <authorList>
            <person name="Okagaki L.H."/>
            <person name="Nunes C.C."/>
            <person name="Sailsbery J."/>
            <person name="Clay B."/>
            <person name="Brown D."/>
            <person name="John T."/>
            <person name="Oh Y."/>
            <person name="Young N."/>
            <person name="Fitzgerald M."/>
            <person name="Haas B.J."/>
            <person name="Zeng Q."/>
            <person name="Young S."/>
            <person name="Adiconis X."/>
            <person name="Fan L."/>
            <person name="Levin J.Z."/>
            <person name="Mitchell T.K."/>
            <person name="Okubara P.A."/>
            <person name="Farman M.L."/>
            <person name="Kohn L.M."/>
            <person name="Birren B."/>
            <person name="Ma L.-J."/>
            <person name="Dean R.A."/>
        </authorList>
    </citation>
    <scope>NUCLEOTIDE SEQUENCE</scope>
    <source>
        <strain evidence="3">R3-111a-1</strain>
    </source>
</reference>
<dbReference type="AlphaFoldDB" id="J3PGP0"/>
<proteinExistence type="predicted"/>
<evidence type="ECO:0000313" key="2">
    <source>
        <dbReference type="EMBL" id="EJT69786.1"/>
    </source>
</evidence>
<gene>
    <name evidence="3" type="primary">20353127</name>
    <name evidence="2" type="ORF">GGTG_12669</name>
</gene>
<dbReference type="EnsemblFungi" id="EJT69786">
    <property type="protein sequence ID" value="EJT69786"/>
    <property type="gene ID" value="GGTG_12669"/>
</dbReference>
<evidence type="ECO:0000313" key="3">
    <source>
        <dbReference type="EnsemblFungi" id="EJT69786"/>
    </source>
</evidence>
<sequence length="220" mass="24107">MPLLPGHHGQPTSPNPREIRGAWVVRDQQPPPCHQDKRHGGRSRPGFDRTGPWWPYVSAATTEDQGLFPNDTAAPRRSAGNTTQEGRISVAAETGADGLMNANADAAVKQRINKEYFPRPWETVSCGLPRLSCWFNTHGWEEGCNSCAARVTTIVPTGKAAVQDHDSESPTTLSLLFRPLSSSVTFLFSNSISVSMLALKSARQETCLFGERIRSPRPTL</sequence>
<dbReference type="RefSeq" id="XP_009228834.1">
    <property type="nucleotide sequence ID" value="XM_009230570.1"/>
</dbReference>
<dbReference type="Proteomes" id="UP000006039">
    <property type="component" value="Unassembled WGS sequence"/>
</dbReference>
<reference evidence="2" key="3">
    <citation type="submission" date="2010-09" db="EMBL/GenBank/DDBJ databases">
        <title>Annotation of Gaeumannomyces graminis var. tritici R3-111a-1.</title>
        <authorList>
            <consortium name="The Broad Institute Genome Sequencing Platform"/>
            <person name="Ma L.-J."/>
            <person name="Dead R."/>
            <person name="Young S.K."/>
            <person name="Zeng Q."/>
            <person name="Gargeya S."/>
            <person name="Fitzgerald M."/>
            <person name="Haas B."/>
            <person name="Abouelleil A."/>
            <person name="Alvarado L."/>
            <person name="Arachchi H.M."/>
            <person name="Berlin A."/>
            <person name="Brown A."/>
            <person name="Chapman S.B."/>
            <person name="Chen Z."/>
            <person name="Dunbar C."/>
            <person name="Freedman E."/>
            <person name="Gearin G."/>
            <person name="Gellesch M."/>
            <person name="Goldberg J."/>
            <person name="Griggs A."/>
            <person name="Gujja S."/>
            <person name="Heiman D."/>
            <person name="Howarth C."/>
            <person name="Larson L."/>
            <person name="Lui A."/>
            <person name="MacDonald P.J.P."/>
            <person name="Mehta T."/>
            <person name="Montmayeur A."/>
            <person name="Murphy C."/>
            <person name="Neiman D."/>
            <person name="Pearson M."/>
            <person name="Priest M."/>
            <person name="Roberts A."/>
            <person name="Saif S."/>
            <person name="Shea T."/>
            <person name="Shenoy N."/>
            <person name="Sisk P."/>
            <person name="Stolte C."/>
            <person name="Sykes S."/>
            <person name="Yandava C."/>
            <person name="Wortman J."/>
            <person name="Nusbaum C."/>
            <person name="Birren B."/>
        </authorList>
    </citation>
    <scope>NUCLEOTIDE SEQUENCE</scope>
    <source>
        <strain evidence="2">R3-111a-1</strain>
    </source>
</reference>